<dbReference type="GO" id="GO:0051026">
    <property type="term" value="P:chiasma assembly"/>
    <property type="evidence" value="ECO:0007669"/>
    <property type="project" value="TreeGrafter"/>
</dbReference>
<dbReference type="InterPro" id="IPR045076">
    <property type="entry name" value="MutS"/>
</dbReference>
<accession>A0A5C5FRM0</accession>
<dbReference type="SMART" id="SM00533">
    <property type="entry name" value="MUTSd"/>
    <property type="match status" value="1"/>
</dbReference>
<keyword evidence="2" id="KW-0547">Nucleotide-binding</keyword>
<dbReference type="EMBL" id="SOZI01000114">
    <property type="protein sequence ID" value="TNY18969.1"/>
    <property type="molecule type" value="Genomic_DNA"/>
</dbReference>
<name>A0A5C5FRM0_9BASI</name>
<dbReference type="GO" id="GO:0140664">
    <property type="term" value="F:ATP-dependent DNA damage sensor activity"/>
    <property type="evidence" value="ECO:0007669"/>
    <property type="project" value="InterPro"/>
</dbReference>
<evidence type="ECO:0000313" key="7">
    <source>
        <dbReference type="EMBL" id="TNY18969.1"/>
    </source>
</evidence>
<protein>
    <submittedName>
        <fullName evidence="7">Muts domain V-domain-containing protein</fullName>
    </submittedName>
</protein>
<evidence type="ECO:0000256" key="1">
    <source>
        <dbReference type="ARBA" id="ARBA00006271"/>
    </source>
</evidence>
<dbReference type="AlphaFoldDB" id="A0A5C5FRM0"/>
<evidence type="ECO:0000259" key="6">
    <source>
        <dbReference type="PROSITE" id="PS00486"/>
    </source>
</evidence>
<feature type="domain" description="DNA mismatch repair proteins mutS family" evidence="6">
    <location>
        <begin position="723"/>
        <end position="739"/>
    </location>
</feature>
<dbReference type="STRING" id="5288.A0A5C5FRM0"/>
<evidence type="ECO:0000313" key="8">
    <source>
        <dbReference type="Proteomes" id="UP000311382"/>
    </source>
</evidence>
<dbReference type="PROSITE" id="PS00486">
    <property type="entry name" value="DNA_MISMATCH_REPAIR_2"/>
    <property type="match status" value="1"/>
</dbReference>
<dbReference type="SUPFAM" id="SSF52540">
    <property type="entry name" value="P-loop containing nucleoside triphosphate hydrolases"/>
    <property type="match status" value="1"/>
</dbReference>
<dbReference type="GO" id="GO:0005524">
    <property type="term" value="F:ATP binding"/>
    <property type="evidence" value="ECO:0007669"/>
    <property type="project" value="UniProtKB-KW"/>
</dbReference>
<dbReference type="Pfam" id="PF05192">
    <property type="entry name" value="MutS_III"/>
    <property type="match status" value="1"/>
</dbReference>
<dbReference type="InterPro" id="IPR007696">
    <property type="entry name" value="DNA_mismatch_repair_MutS_core"/>
</dbReference>
<keyword evidence="3" id="KW-0067">ATP-binding</keyword>
<evidence type="ECO:0000256" key="5">
    <source>
        <dbReference type="SAM" id="MobiDB-lite"/>
    </source>
</evidence>
<evidence type="ECO:0000256" key="4">
    <source>
        <dbReference type="ARBA" id="ARBA00023125"/>
    </source>
</evidence>
<dbReference type="SMART" id="SM00534">
    <property type="entry name" value="MUTSac"/>
    <property type="match status" value="1"/>
</dbReference>
<dbReference type="Proteomes" id="UP000311382">
    <property type="component" value="Unassembled WGS sequence"/>
</dbReference>
<evidence type="ECO:0000256" key="2">
    <source>
        <dbReference type="ARBA" id="ARBA00022741"/>
    </source>
</evidence>
<keyword evidence="4" id="KW-0238">DNA-binding</keyword>
<gene>
    <name evidence="7" type="ORF">DMC30DRAFT_354673</name>
</gene>
<dbReference type="PANTHER" id="PTHR11361:SF20">
    <property type="entry name" value="MUTS PROTEIN HOMOLOG 5"/>
    <property type="match status" value="1"/>
</dbReference>
<reference evidence="7 8" key="1">
    <citation type="submission" date="2019-03" db="EMBL/GenBank/DDBJ databases">
        <title>Rhodosporidium diobovatum UCD-FST 08-225 genome sequencing, assembly, and annotation.</title>
        <authorList>
            <person name="Fakankun I.U."/>
            <person name="Fristensky B."/>
            <person name="Levin D.B."/>
        </authorList>
    </citation>
    <scope>NUCLEOTIDE SEQUENCE [LARGE SCALE GENOMIC DNA]</scope>
    <source>
        <strain evidence="7 8">UCD-FST 08-225</strain>
    </source>
</reference>
<dbReference type="InterPro" id="IPR036187">
    <property type="entry name" value="DNA_mismatch_repair_MutS_sf"/>
</dbReference>
<dbReference type="InterPro" id="IPR027417">
    <property type="entry name" value="P-loop_NTPase"/>
</dbReference>
<dbReference type="Pfam" id="PF00488">
    <property type="entry name" value="MutS_V"/>
    <property type="match status" value="1"/>
</dbReference>
<comment type="similarity">
    <text evidence="1">Belongs to the DNA mismatch repair MutS family.</text>
</comment>
<dbReference type="InterPro" id="IPR000432">
    <property type="entry name" value="DNA_mismatch_repair_MutS_C"/>
</dbReference>
<comment type="caution">
    <text evidence="7">The sequence shown here is derived from an EMBL/GenBank/DDBJ whole genome shotgun (WGS) entry which is preliminary data.</text>
</comment>
<dbReference type="GO" id="GO:0005634">
    <property type="term" value="C:nucleus"/>
    <property type="evidence" value="ECO:0007669"/>
    <property type="project" value="TreeGrafter"/>
</dbReference>
<dbReference type="GO" id="GO:0006298">
    <property type="term" value="P:mismatch repair"/>
    <property type="evidence" value="ECO:0007669"/>
    <property type="project" value="InterPro"/>
</dbReference>
<dbReference type="OrthoDB" id="29596at2759"/>
<sequence>MNPQEQDEAAGAEEGLDSLGEGTLLAITAAKGRVGCCFFDPLTDKLSFLEDQQDSTGWDLTHLIIEQLLPATVVTSSTADATFLEALDAQLAALPLSSAGTSAASAPSDAAEAKTRLEYRPAREFYAGPGKYALSQLHIAEGGWYAEAEEEERDSGYDSGLGGEADNAAGFEDAHDFGDRPAKRRKLLRDVEMDGDAARRNRELRVEAFLNNLSTSPLTIGCAGALLNHVNKTRSNAGELDGTFEIKGLELMKLDKVMLVNSDALTSLQVFEDEAHAATGSSRTKEGLSLFGIVNVTRTPLGKLLMRQWFIRPSLELGVIEARHDAVECFARNENQHAVDAIQLHFKHVKNVRRVLKALAGGSGSIADWQSTWMFVFSSIQIRDAVLCLEHRTGIEAIDNLLDSFDSLAFKDLGEMINNVIDWQESQLKSQACVRRGVDADLDKLRRQYDGLESFLSSVAKDVARDLPRELAKELSLIYFPQLGYLITIAYEPDVTDAGKYGSLGWDFQFVIENHAYFKNDKCRDLDRHIGDLESFISDKEIEIMHALTAHVLQLQDQMLATADALAELDCLIAFAEVSRIYDWTRPVMTEDPVCKILKGRHPLAQLCVETFVPNNTSLVGGQAAVKPDPEQDAQMHAAEDKSVIILTGANFSGKSVYLKQIALITLMAHIGCFVPAEDALIGLTDRIMTRVSTRESITRGSSAFMIDLQQVAFALRNLTPRSLLILDEFGKGTEANDGAGLFCGVVEHLVALGKDTPRVAIATHFQHVFLNGVLSRQLPATLAHMEILVDESSKASASDGTKGVESVAYLYSLAPGLALSSHATSLAALFGIPPPVLTRAEEVTHAVSTFSIDSLAVRDEAQMSALEREELRRAEWVARRLVGLELDEPEEGEEGEGLEELRKKLRWVLDGEGGDDEGGMD</sequence>
<feature type="region of interest" description="Disordered" evidence="5">
    <location>
        <begin position="149"/>
        <end position="177"/>
    </location>
</feature>
<organism evidence="7 8">
    <name type="scientific">Rhodotorula diobovata</name>
    <dbReference type="NCBI Taxonomy" id="5288"/>
    <lineage>
        <taxon>Eukaryota</taxon>
        <taxon>Fungi</taxon>
        <taxon>Dikarya</taxon>
        <taxon>Basidiomycota</taxon>
        <taxon>Pucciniomycotina</taxon>
        <taxon>Microbotryomycetes</taxon>
        <taxon>Sporidiobolales</taxon>
        <taxon>Sporidiobolaceae</taxon>
        <taxon>Rhodotorula</taxon>
    </lineage>
</organism>
<dbReference type="GO" id="GO:0030983">
    <property type="term" value="F:mismatched DNA binding"/>
    <property type="evidence" value="ECO:0007669"/>
    <property type="project" value="InterPro"/>
</dbReference>
<dbReference type="PANTHER" id="PTHR11361">
    <property type="entry name" value="DNA MISMATCH REPAIR PROTEIN MUTS FAMILY MEMBER"/>
    <property type="match status" value="1"/>
</dbReference>
<dbReference type="CDD" id="cd03281">
    <property type="entry name" value="ABC_MSH5_euk"/>
    <property type="match status" value="1"/>
</dbReference>
<dbReference type="Gene3D" id="3.40.50.300">
    <property type="entry name" value="P-loop containing nucleotide triphosphate hydrolases"/>
    <property type="match status" value="1"/>
</dbReference>
<keyword evidence="8" id="KW-1185">Reference proteome</keyword>
<proteinExistence type="inferred from homology"/>
<evidence type="ECO:0000256" key="3">
    <source>
        <dbReference type="ARBA" id="ARBA00022840"/>
    </source>
</evidence>
<dbReference type="SUPFAM" id="SSF48334">
    <property type="entry name" value="DNA repair protein MutS, domain III"/>
    <property type="match status" value="1"/>
</dbReference>
<dbReference type="Gene3D" id="1.10.1420.10">
    <property type="match status" value="1"/>
</dbReference>